<dbReference type="GeneID" id="17037215"/>
<protein>
    <submittedName>
        <fullName evidence="2">Uncharacterized protein</fullName>
    </submittedName>
</protein>
<gene>
    <name evidence="2" type="ORF">COCSUDRAFT_59497</name>
</gene>
<dbReference type="KEGG" id="csl:COCSUDRAFT_59497"/>
<feature type="region of interest" description="Disordered" evidence="1">
    <location>
        <begin position="1"/>
        <end position="28"/>
    </location>
</feature>
<evidence type="ECO:0000256" key="1">
    <source>
        <dbReference type="SAM" id="MobiDB-lite"/>
    </source>
</evidence>
<dbReference type="EMBL" id="AGSI01000020">
    <property type="protein sequence ID" value="EIE19010.1"/>
    <property type="molecule type" value="Genomic_DNA"/>
</dbReference>
<dbReference type="Proteomes" id="UP000007264">
    <property type="component" value="Unassembled WGS sequence"/>
</dbReference>
<sequence length="105" mass="11151">MRLWARGVASAPPRQRKPLGQLPPSTKGWGRPGRVLHALQPVPAVAASFFFSFLRVRAGAGPAVEAKQQRAEGTPLLTPMVHGVIEVNISIDSRAVTGVHGLEAV</sequence>
<keyword evidence="3" id="KW-1185">Reference proteome</keyword>
<evidence type="ECO:0000313" key="2">
    <source>
        <dbReference type="EMBL" id="EIE19010.1"/>
    </source>
</evidence>
<comment type="caution">
    <text evidence="2">The sequence shown here is derived from an EMBL/GenBank/DDBJ whole genome shotgun (WGS) entry which is preliminary data.</text>
</comment>
<reference evidence="2 3" key="1">
    <citation type="journal article" date="2012" name="Genome Biol.">
        <title>The genome of the polar eukaryotic microalga coccomyxa subellipsoidea reveals traits of cold adaptation.</title>
        <authorList>
            <person name="Blanc G."/>
            <person name="Agarkova I."/>
            <person name="Grimwood J."/>
            <person name="Kuo A."/>
            <person name="Brueggeman A."/>
            <person name="Dunigan D."/>
            <person name="Gurnon J."/>
            <person name="Ladunga I."/>
            <person name="Lindquist E."/>
            <person name="Lucas S."/>
            <person name="Pangilinan J."/>
            <person name="Proschold T."/>
            <person name="Salamov A."/>
            <person name="Schmutz J."/>
            <person name="Weeks D."/>
            <person name="Yamada T."/>
            <person name="Claverie J.M."/>
            <person name="Grigoriev I."/>
            <person name="Van Etten J."/>
            <person name="Lomsadze A."/>
            <person name="Borodovsky M."/>
        </authorList>
    </citation>
    <scope>NUCLEOTIDE SEQUENCE [LARGE SCALE GENOMIC DNA]</scope>
    <source>
        <strain evidence="2 3">C-169</strain>
    </source>
</reference>
<dbReference type="AlphaFoldDB" id="I0YKU1"/>
<evidence type="ECO:0000313" key="3">
    <source>
        <dbReference type="Proteomes" id="UP000007264"/>
    </source>
</evidence>
<accession>I0YKU1</accession>
<dbReference type="RefSeq" id="XP_005643554.1">
    <property type="nucleotide sequence ID" value="XM_005643497.1"/>
</dbReference>
<organism evidence="2 3">
    <name type="scientific">Coccomyxa subellipsoidea (strain C-169)</name>
    <name type="common">Green microalga</name>
    <dbReference type="NCBI Taxonomy" id="574566"/>
    <lineage>
        <taxon>Eukaryota</taxon>
        <taxon>Viridiplantae</taxon>
        <taxon>Chlorophyta</taxon>
        <taxon>core chlorophytes</taxon>
        <taxon>Trebouxiophyceae</taxon>
        <taxon>Trebouxiophyceae incertae sedis</taxon>
        <taxon>Coccomyxaceae</taxon>
        <taxon>Coccomyxa</taxon>
        <taxon>Coccomyxa subellipsoidea</taxon>
    </lineage>
</organism>
<proteinExistence type="predicted"/>
<name>I0YKU1_COCSC</name>